<accession>A0AA40CN83</accession>
<dbReference type="FunFam" id="3.30.470.10:FF:000004">
    <property type="entry name" value="Branched-chain-amino-acid aminotransferase"/>
    <property type="match status" value="1"/>
</dbReference>
<evidence type="ECO:0000256" key="2">
    <source>
        <dbReference type="ARBA" id="ARBA00005179"/>
    </source>
</evidence>
<keyword evidence="4 8" id="KW-0032">Aminotransferase</keyword>
<dbReference type="GO" id="GO:0009081">
    <property type="term" value="P:branched-chain amino acid metabolic process"/>
    <property type="evidence" value="ECO:0007669"/>
    <property type="project" value="InterPro"/>
</dbReference>
<dbReference type="InterPro" id="IPR043132">
    <property type="entry name" value="BCAT-like_C"/>
</dbReference>
<evidence type="ECO:0000256" key="7">
    <source>
        <dbReference type="PIRSR" id="PIRSR006468-1"/>
    </source>
</evidence>
<comment type="caution">
    <text evidence="8">The sequence shown here is derived from an EMBL/GenBank/DDBJ whole genome shotgun (WGS) entry which is preliminary data.</text>
</comment>
<dbReference type="Proteomes" id="UP001175001">
    <property type="component" value="Unassembled WGS sequence"/>
</dbReference>
<dbReference type="AlphaFoldDB" id="A0AA40CN83"/>
<dbReference type="Gene3D" id="3.20.10.10">
    <property type="entry name" value="D-amino Acid Aminotransferase, subunit A, domain 2"/>
    <property type="match status" value="1"/>
</dbReference>
<evidence type="ECO:0000256" key="3">
    <source>
        <dbReference type="ARBA" id="ARBA00009320"/>
    </source>
</evidence>
<dbReference type="InterPro" id="IPR005786">
    <property type="entry name" value="B_amino_transII"/>
</dbReference>
<keyword evidence="5" id="KW-0808">Transferase</keyword>
<dbReference type="PANTHER" id="PTHR42825">
    <property type="entry name" value="AMINO ACID AMINOTRANSFERASE"/>
    <property type="match status" value="1"/>
</dbReference>
<dbReference type="InterPro" id="IPR043131">
    <property type="entry name" value="BCAT-like_N"/>
</dbReference>
<proteinExistence type="inferred from homology"/>
<dbReference type="InterPro" id="IPR033939">
    <property type="entry name" value="BCAT_family"/>
</dbReference>
<dbReference type="InterPro" id="IPR036038">
    <property type="entry name" value="Aminotransferase-like"/>
</dbReference>
<reference evidence="8" key="1">
    <citation type="submission" date="2023-06" db="EMBL/GenBank/DDBJ databases">
        <title>Multi-omics analyses reveal the molecular pathogenesis toolkit of Lasiodiplodia hormozganensis, a cross-kingdom pathogen.</title>
        <authorList>
            <person name="Felix C."/>
            <person name="Meneses R."/>
            <person name="Goncalves M.F.M."/>
            <person name="Tilleman L."/>
            <person name="Duarte A.S."/>
            <person name="Jorrin-Novo J.V."/>
            <person name="Van De Peer Y."/>
            <person name="Deforce D."/>
            <person name="Van Nieuwerburgh F."/>
            <person name="Esteves A.C."/>
            <person name="Alves A."/>
        </authorList>
    </citation>
    <scope>NUCLEOTIDE SEQUENCE</scope>
    <source>
        <strain evidence="8">CBS 339.90</strain>
    </source>
</reference>
<evidence type="ECO:0000256" key="4">
    <source>
        <dbReference type="ARBA" id="ARBA00022576"/>
    </source>
</evidence>
<dbReference type="Gene3D" id="3.30.470.10">
    <property type="match status" value="1"/>
</dbReference>
<dbReference type="CDD" id="cd01557">
    <property type="entry name" value="BCAT_beta_family"/>
    <property type="match status" value="1"/>
</dbReference>
<dbReference type="SUPFAM" id="SSF56752">
    <property type="entry name" value="D-aminoacid aminotransferase-like PLP-dependent enzymes"/>
    <property type="match status" value="1"/>
</dbReference>
<dbReference type="Pfam" id="PF01063">
    <property type="entry name" value="Aminotran_4"/>
    <property type="match status" value="1"/>
</dbReference>
<protein>
    <submittedName>
        <fullName evidence="8">Branched-chain-amino-acid aminotransferase TOXF</fullName>
    </submittedName>
</protein>
<evidence type="ECO:0000313" key="9">
    <source>
        <dbReference type="Proteomes" id="UP001175001"/>
    </source>
</evidence>
<dbReference type="InterPro" id="IPR001544">
    <property type="entry name" value="Aminotrans_IV"/>
</dbReference>
<keyword evidence="9" id="KW-1185">Reference proteome</keyword>
<comment type="similarity">
    <text evidence="3">Belongs to the class-IV pyridoxal-phosphate-dependent aminotransferase family.</text>
</comment>
<comment type="cofactor">
    <cofactor evidence="1">
        <name>pyridoxal 5'-phosphate</name>
        <dbReference type="ChEBI" id="CHEBI:597326"/>
    </cofactor>
</comment>
<feature type="modified residue" description="N6-(pyridoxal phosphate)lysine" evidence="7">
    <location>
        <position position="190"/>
    </location>
</feature>
<organism evidence="8 9">
    <name type="scientific">Lasiodiplodia hormozganensis</name>
    <dbReference type="NCBI Taxonomy" id="869390"/>
    <lineage>
        <taxon>Eukaryota</taxon>
        <taxon>Fungi</taxon>
        <taxon>Dikarya</taxon>
        <taxon>Ascomycota</taxon>
        <taxon>Pezizomycotina</taxon>
        <taxon>Dothideomycetes</taxon>
        <taxon>Dothideomycetes incertae sedis</taxon>
        <taxon>Botryosphaeriales</taxon>
        <taxon>Botryosphaeriaceae</taxon>
        <taxon>Lasiodiplodia</taxon>
    </lineage>
</organism>
<evidence type="ECO:0000256" key="5">
    <source>
        <dbReference type="ARBA" id="ARBA00022679"/>
    </source>
</evidence>
<dbReference type="FunFam" id="3.20.10.10:FF:000010">
    <property type="entry name" value="Branched-chain amino acid aminotransferase"/>
    <property type="match status" value="1"/>
</dbReference>
<evidence type="ECO:0000256" key="1">
    <source>
        <dbReference type="ARBA" id="ARBA00001933"/>
    </source>
</evidence>
<dbReference type="EMBL" id="JAUJDW010000056">
    <property type="protein sequence ID" value="KAK0645216.1"/>
    <property type="molecule type" value="Genomic_DNA"/>
</dbReference>
<dbReference type="GO" id="GO:0004084">
    <property type="term" value="F:branched-chain-amino-acid transaminase activity"/>
    <property type="evidence" value="ECO:0007669"/>
    <property type="project" value="InterPro"/>
</dbReference>
<name>A0AA40CN83_9PEZI</name>
<comment type="pathway">
    <text evidence="2">Secondary metabolite biosynthesis.</text>
</comment>
<gene>
    <name evidence="8" type="primary">TOXF_0</name>
    <name evidence="8" type="ORF">DIS24_g8095</name>
</gene>
<dbReference type="PIRSF" id="PIRSF006468">
    <property type="entry name" value="BCAT1"/>
    <property type="match status" value="1"/>
</dbReference>
<evidence type="ECO:0000256" key="6">
    <source>
        <dbReference type="ARBA" id="ARBA00022898"/>
    </source>
</evidence>
<evidence type="ECO:0000313" key="8">
    <source>
        <dbReference type="EMBL" id="KAK0645216.1"/>
    </source>
</evidence>
<keyword evidence="6" id="KW-0663">Pyridoxal phosphate</keyword>
<sequence length="395" mass="42918">MVFPPPPVSSIDWKKIGFESKPFNGHVESRYTVSTGSWSAPQLVADPFLRVHGLAPAFNYGQQAYEGMKAFRDPSGNINIFRPSDHARRMNHSSSFVSIPSMPEAHFKACVQLAVGANAAFVPPHDADAALYIRPVVFGASAHLPLTPPQEHLFAVYVQPLNAYHGSAAADALVLEDFDRTAPKGTGAAKVGGNYAPVIRWSEKAKKEGFGITLHLDSRTNTEIDEFSTSGFIGVQARPDDDARGGGGYRLVVPDSKNVIRSVTSVSCIELARSFGWDVETRSIKYEELASFDEVIAVGTAAALVPIRSITRQSLDQKFVYQDGSSTAGPCCQKLLQALQDIQRGVSHDAFGWREQVLPPDASINDEDDLGYVSGIYGVLEGMWQALPKVFSFGR</sequence>
<dbReference type="PANTHER" id="PTHR42825:SF2">
    <property type="entry name" value="BRANCHED-CHAIN-AMINO-ACID AMINOTRANSFERASE 3, CHLOROPLASTIC-RELATED"/>
    <property type="match status" value="1"/>
</dbReference>